<keyword evidence="3" id="KW-0804">Transcription</keyword>
<feature type="domain" description="HTH tetR-type" evidence="5">
    <location>
        <begin position="14"/>
        <end position="72"/>
    </location>
</feature>
<dbReference type="InterPro" id="IPR001647">
    <property type="entry name" value="HTH_TetR"/>
</dbReference>
<proteinExistence type="predicted"/>
<dbReference type="Pfam" id="PF00440">
    <property type="entry name" value="TetR_N"/>
    <property type="match status" value="1"/>
</dbReference>
<dbReference type="PANTHER" id="PTHR30055:SF234">
    <property type="entry name" value="HTH-TYPE TRANSCRIPTIONAL REGULATOR BETI"/>
    <property type="match status" value="1"/>
</dbReference>
<dbReference type="PROSITE" id="PS50977">
    <property type="entry name" value="HTH_TETR_2"/>
    <property type="match status" value="1"/>
</dbReference>
<protein>
    <submittedName>
        <fullName evidence="6">TetR/AcrR family transcriptional regulator</fullName>
    </submittedName>
</protein>
<dbReference type="InterPro" id="IPR050109">
    <property type="entry name" value="HTH-type_TetR-like_transc_reg"/>
</dbReference>
<dbReference type="Proteomes" id="UP001304298">
    <property type="component" value="Unassembled WGS sequence"/>
</dbReference>
<feature type="DNA-binding region" description="H-T-H motif" evidence="4">
    <location>
        <begin position="35"/>
        <end position="54"/>
    </location>
</feature>
<organism evidence="6 7">
    <name type="scientific">Amycolatopsis heterodermiae</name>
    <dbReference type="NCBI Taxonomy" id="3110235"/>
    <lineage>
        <taxon>Bacteria</taxon>
        <taxon>Bacillati</taxon>
        <taxon>Actinomycetota</taxon>
        <taxon>Actinomycetes</taxon>
        <taxon>Pseudonocardiales</taxon>
        <taxon>Pseudonocardiaceae</taxon>
        <taxon>Amycolatopsis</taxon>
    </lineage>
</organism>
<evidence type="ECO:0000256" key="4">
    <source>
        <dbReference type="PROSITE-ProRule" id="PRU00335"/>
    </source>
</evidence>
<keyword evidence="1" id="KW-0805">Transcription regulation</keyword>
<dbReference type="EMBL" id="JAYFSI010000006">
    <property type="protein sequence ID" value="MEA5363125.1"/>
    <property type="molecule type" value="Genomic_DNA"/>
</dbReference>
<sequence>MSLARPRPSRVDAMRNRRLIVEVARGMLAESGAVSMNTVAKLAGVGPATVYRHFPTREALILAVYRHDVQRLLDAVDDEIGGHEPLDAFRVWFRRLAAYVRLKRGLGEALHTAAMQDAIDETYAPITAAVGRLLDACVAAGSMRPGLDPADVLVLMSGLWQVGTGEPGTDQGDRLLELAIRGLHA</sequence>
<keyword evidence="7" id="KW-1185">Reference proteome</keyword>
<evidence type="ECO:0000256" key="2">
    <source>
        <dbReference type="ARBA" id="ARBA00023125"/>
    </source>
</evidence>
<evidence type="ECO:0000256" key="1">
    <source>
        <dbReference type="ARBA" id="ARBA00023015"/>
    </source>
</evidence>
<dbReference type="Gene3D" id="1.10.357.10">
    <property type="entry name" value="Tetracycline Repressor, domain 2"/>
    <property type="match status" value="1"/>
</dbReference>
<dbReference type="RefSeq" id="WP_323330879.1">
    <property type="nucleotide sequence ID" value="NZ_JAYFSI010000006.1"/>
</dbReference>
<dbReference type="SUPFAM" id="SSF46689">
    <property type="entry name" value="Homeodomain-like"/>
    <property type="match status" value="1"/>
</dbReference>
<dbReference type="InterPro" id="IPR036271">
    <property type="entry name" value="Tet_transcr_reg_TetR-rel_C_sf"/>
</dbReference>
<evidence type="ECO:0000313" key="6">
    <source>
        <dbReference type="EMBL" id="MEA5363125.1"/>
    </source>
</evidence>
<dbReference type="PANTHER" id="PTHR30055">
    <property type="entry name" value="HTH-TYPE TRANSCRIPTIONAL REGULATOR RUTR"/>
    <property type="match status" value="1"/>
</dbReference>
<evidence type="ECO:0000313" key="7">
    <source>
        <dbReference type="Proteomes" id="UP001304298"/>
    </source>
</evidence>
<gene>
    <name evidence="6" type="ORF">VA596_26585</name>
</gene>
<accession>A0ABU5RBB2</accession>
<dbReference type="SUPFAM" id="SSF48498">
    <property type="entry name" value="Tetracyclin repressor-like, C-terminal domain"/>
    <property type="match status" value="1"/>
</dbReference>
<dbReference type="InterPro" id="IPR009057">
    <property type="entry name" value="Homeodomain-like_sf"/>
</dbReference>
<comment type="caution">
    <text evidence="6">The sequence shown here is derived from an EMBL/GenBank/DDBJ whole genome shotgun (WGS) entry which is preliminary data.</text>
</comment>
<reference evidence="6 7" key="1">
    <citation type="submission" date="2023-12" db="EMBL/GenBank/DDBJ databases">
        <title>Amycolatopsis sp. V23-08.</title>
        <authorList>
            <person name="Somphong A."/>
        </authorList>
    </citation>
    <scope>NUCLEOTIDE SEQUENCE [LARGE SCALE GENOMIC DNA]</scope>
    <source>
        <strain evidence="6 7">V23-08</strain>
    </source>
</reference>
<evidence type="ECO:0000256" key="3">
    <source>
        <dbReference type="ARBA" id="ARBA00023163"/>
    </source>
</evidence>
<keyword evidence="2 4" id="KW-0238">DNA-binding</keyword>
<dbReference type="Pfam" id="PF21597">
    <property type="entry name" value="TetR_C_43"/>
    <property type="match status" value="1"/>
</dbReference>
<dbReference type="InterPro" id="IPR049445">
    <property type="entry name" value="TetR_SbtR-like_C"/>
</dbReference>
<evidence type="ECO:0000259" key="5">
    <source>
        <dbReference type="PROSITE" id="PS50977"/>
    </source>
</evidence>
<name>A0ABU5RBB2_9PSEU</name>